<evidence type="ECO:0000313" key="1">
    <source>
        <dbReference type="EMBL" id="KKK47959.1"/>
    </source>
</evidence>
<reference evidence="1" key="1">
    <citation type="journal article" date="2015" name="Nature">
        <title>Complex archaea that bridge the gap between prokaryotes and eukaryotes.</title>
        <authorList>
            <person name="Spang A."/>
            <person name="Saw J.H."/>
            <person name="Jorgensen S.L."/>
            <person name="Zaremba-Niedzwiedzka K."/>
            <person name="Martijn J."/>
            <person name="Lind A.E."/>
            <person name="van Eijk R."/>
            <person name="Schleper C."/>
            <person name="Guy L."/>
            <person name="Ettema T.J."/>
        </authorList>
    </citation>
    <scope>NUCLEOTIDE SEQUENCE</scope>
</reference>
<name>A0A0F8Y1A4_9ZZZZ</name>
<sequence length="137" mass="15742">SKFNIDKYIDTKKKRKFPISMDNKHDNKLIINISAINLSVIFSIKPPTANINATSFFLVWKNVLKVIKKKKRDEIKERTAIIITKAAYLFESVVLINNPSSNRISDSVKFAASKNAKILLARLTDWPNNKYLLSFLE</sequence>
<protein>
    <submittedName>
        <fullName evidence="1">Uncharacterized protein</fullName>
    </submittedName>
</protein>
<dbReference type="AlphaFoldDB" id="A0A0F8Y1A4"/>
<dbReference type="EMBL" id="LAZR01069308">
    <property type="protein sequence ID" value="KKK47959.1"/>
    <property type="molecule type" value="Genomic_DNA"/>
</dbReference>
<gene>
    <name evidence="1" type="ORF">LCGC14_3149920</name>
</gene>
<organism evidence="1">
    <name type="scientific">marine sediment metagenome</name>
    <dbReference type="NCBI Taxonomy" id="412755"/>
    <lineage>
        <taxon>unclassified sequences</taxon>
        <taxon>metagenomes</taxon>
        <taxon>ecological metagenomes</taxon>
    </lineage>
</organism>
<feature type="non-terminal residue" evidence="1">
    <location>
        <position position="1"/>
    </location>
</feature>
<accession>A0A0F8Y1A4</accession>
<proteinExistence type="predicted"/>
<comment type="caution">
    <text evidence="1">The sequence shown here is derived from an EMBL/GenBank/DDBJ whole genome shotgun (WGS) entry which is preliminary data.</text>
</comment>